<gene>
    <name evidence="2" type="ORF">PVAP13_5KG209914</name>
</gene>
<dbReference type="Proteomes" id="UP000823388">
    <property type="component" value="Chromosome 5K"/>
</dbReference>
<comment type="caution">
    <text evidence="2">The sequence shown here is derived from an EMBL/GenBank/DDBJ whole genome shotgun (WGS) entry which is preliminary data.</text>
</comment>
<reference evidence="2" key="1">
    <citation type="submission" date="2020-05" db="EMBL/GenBank/DDBJ databases">
        <title>WGS assembly of Panicum virgatum.</title>
        <authorList>
            <person name="Lovell J.T."/>
            <person name="Jenkins J."/>
            <person name="Shu S."/>
            <person name="Juenger T.E."/>
            <person name="Schmutz J."/>
        </authorList>
    </citation>
    <scope>NUCLEOTIDE SEQUENCE</scope>
    <source>
        <strain evidence="2">AP13</strain>
    </source>
</reference>
<feature type="region of interest" description="Disordered" evidence="1">
    <location>
        <begin position="20"/>
        <end position="79"/>
    </location>
</feature>
<organism evidence="2 3">
    <name type="scientific">Panicum virgatum</name>
    <name type="common">Blackwell switchgrass</name>
    <dbReference type="NCBI Taxonomy" id="38727"/>
    <lineage>
        <taxon>Eukaryota</taxon>
        <taxon>Viridiplantae</taxon>
        <taxon>Streptophyta</taxon>
        <taxon>Embryophyta</taxon>
        <taxon>Tracheophyta</taxon>
        <taxon>Spermatophyta</taxon>
        <taxon>Magnoliopsida</taxon>
        <taxon>Liliopsida</taxon>
        <taxon>Poales</taxon>
        <taxon>Poaceae</taxon>
        <taxon>PACMAD clade</taxon>
        <taxon>Panicoideae</taxon>
        <taxon>Panicodae</taxon>
        <taxon>Paniceae</taxon>
        <taxon>Panicinae</taxon>
        <taxon>Panicum</taxon>
        <taxon>Panicum sect. Hiantes</taxon>
    </lineage>
</organism>
<keyword evidence="3" id="KW-1185">Reference proteome</keyword>
<evidence type="ECO:0000313" key="2">
    <source>
        <dbReference type="EMBL" id="KAG2596892.1"/>
    </source>
</evidence>
<dbReference type="EMBL" id="CM029045">
    <property type="protein sequence ID" value="KAG2596892.1"/>
    <property type="molecule type" value="Genomic_DNA"/>
</dbReference>
<sequence length="151" mass="17781">MHPKSLGTLKHSSISMLPLPRCGTRSSCHNTPPNPLPPSREIAARPLPRYPAERLRPDRFPGARGCRDRRWRRRHHHRQAGAVQQVLRGCEVWSRCHRVRWRRSARREQPLPSLAQLPDFQCHLPGNDDDLKYHRPPPLQQQTRTRSYEKY</sequence>
<feature type="region of interest" description="Disordered" evidence="1">
    <location>
        <begin position="104"/>
        <end position="151"/>
    </location>
</feature>
<dbReference type="EMBL" id="CM029045">
    <property type="protein sequence ID" value="KAG2596893.1"/>
    <property type="molecule type" value="Genomic_DNA"/>
</dbReference>
<evidence type="ECO:0000313" key="3">
    <source>
        <dbReference type="Proteomes" id="UP000823388"/>
    </source>
</evidence>
<name>A0A8T0SCD6_PANVG</name>
<proteinExistence type="predicted"/>
<feature type="compositionally biased region" description="Basic residues" evidence="1">
    <location>
        <begin position="69"/>
        <end position="79"/>
    </location>
</feature>
<accession>A0A8T0SCD6</accession>
<feature type="compositionally biased region" description="Basic and acidic residues" evidence="1">
    <location>
        <begin position="51"/>
        <end position="68"/>
    </location>
</feature>
<protein>
    <submittedName>
        <fullName evidence="2">Uncharacterized protein</fullName>
    </submittedName>
</protein>
<evidence type="ECO:0000256" key="1">
    <source>
        <dbReference type="SAM" id="MobiDB-lite"/>
    </source>
</evidence>
<dbReference type="AlphaFoldDB" id="A0A8T0SCD6"/>